<dbReference type="AlphaFoldDB" id="H6BQ84"/>
<proteinExistence type="predicted"/>
<organism evidence="2 3">
    <name type="scientific">Exophiala dermatitidis (strain ATCC 34100 / CBS 525.76 / NIH/UT8656)</name>
    <name type="common">Black yeast</name>
    <name type="synonym">Wangiella dermatitidis</name>
    <dbReference type="NCBI Taxonomy" id="858893"/>
    <lineage>
        <taxon>Eukaryota</taxon>
        <taxon>Fungi</taxon>
        <taxon>Dikarya</taxon>
        <taxon>Ascomycota</taxon>
        <taxon>Pezizomycotina</taxon>
        <taxon>Eurotiomycetes</taxon>
        <taxon>Chaetothyriomycetidae</taxon>
        <taxon>Chaetothyriales</taxon>
        <taxon>Herpotrichiellaceae</taxon>
        <taxon>Exophiala</taxon>
    </lineage>
</organism>
<gene>
    <name evidence="2" type="ORF">HMPREF1120_01937</name>
</gene>
<dbReference type="OrthoDB" id="4160512at2759"/>
<feature type="region of interest" description="Disordered" evidence="1">
    <location>
        <begin position="1"/>
        <end position="20"/>
    </location>
</feature>
<reference evidence="2" key="1">
    <citation type="submission" date="2011-07" db="EMBL/GenBank/DDBJ databases">
        <title>The Genome Sequence of Exophiala (Wangiella) dermatitidis NIH/UT8656.</title>
        <authorList>
            <consortium name="The Broad Institute Genome Sequencing Platform"/>
            <person name="Cuomo C."/>
            <person name="Wang Z."/>
            <person name="Hunicke-Smith S."/>
            <person name="Szanislo P.J."/>
            <person name="Earl A."/>
            <person name="Young S.K."/>
            <person name="Zeng Q."/>
            <person name="Gargeya S."/>
            <person name="Fitzgerald M."/>
            <person name="Haas B."/>
            <person name="Abouelleil A."/>
            <person name="Alvarado L."/>
            <person name="Arachchi H.M."/>
            <person name="Berlin A."/>
            <person name="Brown A."/>
            <person name="Chapman S.B."/>
            <person name="Chen Z."/>
            <person name="Dunbar C."/>
            <person name="Freedman E."/>
            <person name="Gearin G."/>
            <person name="Gellesch M."/>
            <person name="Goldberg J."/>
            <person name="Griggs A."/>
            <person name="Gujja S."/>
            <person name="Heiman D."/>
            <person name="Howarth C."/>
            <person name="Larson L."/>
            <person name="Lui A."/>
            <person name="MacDonald P.J.P."/>
            <person name="Montmayeur A."/>
            <person name="Murphy C."/>
            <person name="Neiman D."/>
            <person name="Pearson M."/>
            <person name="Priest M."/>
            <person name="Roberts A."/>
            <person name="Saif S."/>
            <person name="Shea T."/>
            <person name="Shenoy N."/>
            <person name="Sisk P."/>
            <person name="Stolte C."/>
            <person name="Sykes S."/>
            <person name="Wortman J."/>
            <person name="Nusbaum C."/>
            <person name="Birren B."/>
        </authorList>
    </citation>
    <scope>NUCLEOTIDE SEQUENCE</scope>
    <source>
        <strain evidence="2">NIH/UT8656</strain>
    </source>
</reference>
<dbReference type="InParanoid" id="H6BQ84"/>
<accession>H6BQ84</accession>
<feature type="region of interest" description="Disordered" evidence="1">
    <location>
        <begin position="206"/>
        <end position="412"/>
    </location>
</feature>
<dbReference type="EMBL" id="JH226131">
    <property type="protein sequence ID" value="EHY53753.1"/>
    <property type="molecule type" value="Genomic_DNA"/>
</dbReference>
<dbReference type="VEuPathDB" id="FungiDB:HMPREF1120_01937"/>
<feature type="compositionally biased region" description="Polar residues" evidence="1">
    <location>
        <begin position="647"/>
        <end position="662"/>
    </location>
</feature>
<feature type="region of interest" description="Disordered" evidence="1">
    <location>
        <begin position="639"/>
        <end position="668"/>
    </location>
</feature>
<evidence type="ECO:0000313" key="2">
    <source>
        <dbReference type="EMBL" id="EHY53753.1"/>
    </source>
</evidence>
<evidence type="ECO:0000313" key="3">
    <source>
        <dbReference type="Proteomes" id="UP000007304"/>
    </source>
</evidence>
<evidence type="ECO:0000256" key="1">
    <source>
        <dbReference type="SAM" id="MobiDB-lite"/>
    </source>
</evidence>
<dbReference type="GeneID" id="20306576"/>
<protein>
    <submittedName>
        <fullName evidence="2">Uncharacterized protein</fullName>
    </submittedName>
</protein>
<dbReference type="RefSeq" id="XP_009154214.1">
    <property type="nucleotide sequence ID" value="XM_009155966.1"/>
</dbReference>
<feature type="compositionally biased region" description="Basic and acidic residues" evidence="1">
    <location>
        <begin position="485"/>
        <end position="495"/>
    </location>
</feature>
<dbReference type="HOGENOM" id="CLU_021432_0_0_1"/>
<feature type="region of interest" description="Disordered" evidence="1">
    <location>
        <begin position="57"/>
        <end position="177"/>
    </location>
</feature>
<feature type="compositionally biased region" description="Basic and acidic residues" evidence="1">
    <location>
        <begin position="285"/>
        <end position="318"/>
    </location>
</feature>
<keyword evidence="3" id="KW-1185">Reference proteome</keyword>
<sequence length="763" mass="83675">MSPAMTTMAPPRPTVGADNFDMTKLQKSLKQRQRLSVRNSPHVAKLTAAEIRSLNHSALASQAGSEPSSKAASPSRSRRSTTATPPASPDHSSAREGRRPEGHLSRESSFNVPSTPVTPSERRGSSRSSAHGRTPAVGEHDATLQSPRPRGSAQAAFMVANGMSSRPSSSRSSSYRGLATYRGHEVTRTGSMNMLQRPPADIVANPLSYFSRPRQSMVGTSPERRRHGSQDSGIDRPRSERSARTASLASTTTTPSRPVSPPKVTDSPTSIHVNDTYKFPVVDVEDPHNQPKIQSDEEGHRTERNDKTNHEERQDRQAQPDVEQTQPHQKESPKKESKKRFTIIGGALFGKEKNSVDGSDSINKLKKNRRRTMSCPEEGGAKKPTTEGPSQGPVEQSKPDIEGTADDDFATHPAVRSLSLIIPGEFKGKEKEIDAGPVYARCSCCGKLKRPPGYSSELSPVLENENLRTNFSFEIERTSPTAQRRSSDASRDKFKPIIPMQISESEARQATVEPYKGAASPVRRPSPADIPTPRRSKKHATPPNFVRFGSLHGRRSSDPTVINEEDEIEDQCEMSLIEDEERTPKAREMEHHYNTPLVVQAVPANRPVVEYGGQRTSIEAQLSTGTSPLITGNATFAAPSLPAARPESTSATTTNLRSQPSQEEAERTPLLEAEQVQEQEALRRTPTYPEEQLRPLLSLPEPSFGPQFIRSNTIVRMSMGLDMSDVGVVDPNNPHAAADARSRSLKPERLQNGQKWMAEVMAV</sequence>
<name>H6BQ84_EXODN</name>
<feature type="compositionally biased region" description="Low complexity" evidence="1">
    <location>
        <begin position="164"/>
        <end position="174"/>
    </location>
</feature>
<dbReference type="OMA" id="DPHNQPK"/>
<feature type="compositionally biased region" description="Low complexity" evidence="1">
    <location>
        <begin position="65"/>
        <end position="91"/>
    </location>
</feature>
<feature type="compositionally biased region" description="Low complexity" evidence="1">
    <location>
        <begin position="244"/>
        <end position="257"/>
    </location>
</feature>
<feature type="compositionally biased region" description="Basic and acidic residues" evidence="1">
    <location>
        <begin position="92"/>
        <end position="106"/>
    </location>
</feature>
<feature type="compositionally biased region" description="Polar residues" evidence="1">
    <location>
        <begin position="107"/>
        <end position="118"/>
    </location>
</feature>
<feature type="region of interest" description="Disordered" evidence="1">
    <location>
        <begin position="476"/>
        <end position="560"/>
    </location>
</feature>
<feature type="compositionally biased region" description="Basic and acidic residues" evidence="1">
    <location>
        <begin position="233"/>
        <end position="243"/>
    </location>
</feature>
<dbReference type="Proteomes" id="UP000007304">
    <property type="component" value="Unassembled WGS sequence"/>
</dbReference>